<reference evidence="3" key="1">
    <citation type="submission" date="2016-10" db="EMBL/GenBank/DDBJ databases">
        <authorList>
            <person name="Varghese N."/>
            <person name="Submissions S."/>
        </authorList>
    </citation>
    <scope>NUCLEOTIDE SEQUENCE [LARGE SCALE GENOMIC DNA]</scope>
    <source>
        <strain evidence="3">CGMCC 4.3530</strain>
    </source>
</reference>
<evidence type="ECO:0000256" key="1">
    <source>
        <dbReference type="SAM" id="Phobius"/>
    </source>
</evidence>
<gene>
    <name evidence="2" type="ORF">SAMN05216215_10116</name>
</gene>
<dbReference type="STRING" id="418495.SAMN05216215_10116"/>
<sequence length="67" mass="7101">MADEEIIRRADRGGPDMFTLVGGLLAIVIAVGLLLGFGGDVQWLLAASAVTIGIVMLIASFRTRRDT</sequence>
<feature type="transmembrane region" description="Helical" evidence="1">
    <location>
        <begin position="17"/>
        <end position="37"/>
    </location>
</feature>
<proteinExistence type="predicted"/>
<feature type="transmembrane region" description="Helical" evidence="1">
    <location>
        <begin position="43"/>
        <end position="61"/>
    </location>
</feature>
<keyword evidence="3" id="KW-1185">Reference proteome</keyword>
<evidence type="ECO:0000313" key="3">
    <source>
        <dbReference type="Proteomes" id="UP000199529"/>
    </source>
</evidence>
<dbReference type="Proteomes" id="UP000199529">
    <property type="component" value="Unassembled WGS sequence"/>
</dbReference>
<name>A0A1H3BNB8_9PSEU</name>
<protein>
    <submittedName>
        <fullName evidence="2">Uncharacterized protein</fullName>
    </submittedName>
</protein>
<organism evidence="2 3">
    <name type="scientific">Saccharopolyspora shandongensis</name>
    <dbReference type="NCBI Taxonomy" id="418495"/>
    <lineage>
        <taxon>Bacteria</taxon>
        <taxon>Bacillati</taxon>
        <taxon>Actinomycetota</taxon>
        <taxon>Actinomycetes</taxon>
        <taxon>Pseudonocardiales</taxon>
        <taxon>Pseudonocardiaceae</taxon>
        <taxon>Saccharopolyspora</taxon>
    </lineage>
</organism>
<keyword evidence="1" id="KW-0472">Membrane</keyword>
<accession>A0A1H3BNB8</accession>
<dbReference type="RefSeq" id="WP_093265508.1">
    <property type="nucleotide sequence ID" value="NZ_FNOK01000011.1"/>
</dbReference>
<evidence type="ECO:0000313" key="2">
    <source>
        <dbReference type="EMBL" id="SDX43492.1"/>
    </source>
</evidence>
<keyword evidence="1" id="KW-1133">Transmembrane helix</keyword>
<dbReference type="AlphaFoldDB" id="A0A1H3BNB8"/>
<dbReference type="EMBL" id="FNOK01000011">
    <property type="protein sequence ID" value="SDX43492.1"/>
    <property type="molecule type" value="Genomic_DNA"/>
</dbReference>
<keyword evidence="1" id="KW-0812">Transmembrane</keyword>